<keyword evidence="5 9" id="KW-0653">Protein transport</keyword>
<reference evidence="11 12" key="2">
    <citation type="submission" date="2020-05" db="EMBL/GenBank/DDBJ databases">
        <title>Draft genome sequence of Desulfovibrio sp. strainFSS-1.</title>
        <authorList>
            <person name="Shimoshige H."/>
            <person name="Kobayashi H."/>
            <person name="Maekawa T."/>
        </authorList>
    </citation>
    <scope>NUCLEOTIDE SEQUENCE [LARGE SCALE GENOMIC DNA]</scope>
    <source>
        <strain evidence="11 12">SIID29052-01</strain>
    </source>
</reference>
<dbReference type="InterPro" id="IPR005807">
    <property type="entry name" value="SecE_bac"/>
</dbReference>
<comment type="caution">
    <text evidence="11">The sequence shown here is derived from an EMBL/GenBank/DDBJ whole genome shotgun (WGS) entry which is preliminary data.</text>
</comment>
<dbReference type="GO" id="GO:0065002">
    <property type="term" value="P:intracellular protein transmembrane transport"/>
    <property type="evidence" value="ECO:0007669"/>
    <property type="project" value="UniProtKB-UniRule"/>
</dbReference>
<dbReference type="PANTHER" id="PTHR33910:SF1">
    <property type="entry name" value="PROTEIN TRANSLOCASE SUBUNIT SECE"/>
    <property type="match status" value="1"/>
</dbReference>
<keyword evidence="12" id="KW-1185">Reference proteome</keyword>
<dbReference type="GO" id="GO:0043952">
    <property type="term" value="P:protein transport by the Sec complex"/>
    <property type="evidence" value="ECO:0007669"/>
    <property type="project" value="UniProtKB-UniRule"/>
</dbReference>
<dbReference type="Gene3D" id="1.20.5.1030">
    <property type="entry name" value="Preprotein translocase secy subunit"/>
    <property type="match status" value="1"/>
</dbReference>
<evidence type="ECO:0000256" key="9">
    <source>
        <dbReference type="HAMAP-Rule" id="MF_00422"/>
    </source>
</evidence>
<name>A0A6V8M1P3_9BACT</name>
<dbReference type="EMBL" id="BLTE01000034">
    <property type="protein sequence ID" value="GFK96119.1"/>
    <property type="molecule type" value="Genomic_DNA"/>
</dbReference>
<evidence type="ECO:0000256" key="5">
    <source>
        <dbReference type="ARBA" id="ARBA00022927"/>
    </source>
</evidence>
<dbReference type="RefSeq" id="WP_173087254.1">
    <property type="nucleotide sequence ID" value="NZ_BLTE01000034.1"/>
</dbReference>
<keyword evidence="6 9" id="KW-1133">Transmembrane helix</keyword>
<protein>
    <recommendedName>
        <fullName evidence="9">Protein translocase subunit SecE</fullName>
    </recommendedName>
</protein>
<dbReference type="GO" id="GO:0005886">
    <property type="term" value="C:plasma membrane"/>
    <property type="evidence" value="ECO:0007669"/>
    <property type="project" value="UniProtKB-SubCell"/>
</dbReference>
<proteinExistence type="inferred from homology"/>
<dbReference type="InterPro" id="IPR038379">
    <property type="entry name" value="SecE_sf"/>
</dbReference>
<evidence type="ECO:0000256" key="3">
    <source>
        <dbReference type="ARBA" id="ARBA00022475"/>
    </source>
</evidence>
<dbReference type="GO" id="GO:0009306">
    <property type="term" value="P:protein secretion"/>
    <property type="evidence" value="ECO:0007669"/>
    <property type="project" value="UniProtKB-UniRule"/>
</dbReference>
<keyword evidence="8 9" id="KW-0472">Membrane</keyword>
<gene>
    <name evidence="9 11" type="primary">secE</name>
    <name evidence="11" type="ORF">NNJEOMEG_03993</name>
</gene>
<keyword evidence="7 9" id="KW-0811">Translocation</keyword>
<evidence type="ECO:0000256" key="4">
    <source>
        <dbReference type="ARBA" id="ARBA00022692"/>
    </source>
</evidence>
<feature type="region of interest" description="Disordered" evidence="10">
    <location>
        <begin position="1"/>
        <end position="23"/>
    </location>
</feature>
<evidence type="ECO:0000313" key="11">
    <source>
        <dbReference type="EMBL" id="GFK96119.1"/>
    </source>
</evidence>
<comment type="similarity">
    <text evidence="9">Belongs to the SecE/SEC61-gamma family.</text>
</comment>
<evidence type="ECO:0000256" key="8">
    <source>
        <dbReference type="ARBA" id="ARBA00023136"/>
    </source>
</evidence>
<evidence type="ECO:0000313" key="12">
    <source>
        <dbReference type="Proteomes" id="UP000494245"/>
    </source>
</evidence>
<dbReference type="GO" id="GO:0006605">
    <property type="term" value="P:protein targeting"/>
    <property type="evidence" value="ECO:0007669"/>
    <property type="project" value="UniProtKB-UniRule"/>
</dbReference>
<dbReference type="PANTHER" id="PTHR33910">
    <property type="entry name" value="PROTEIN TRANSLOCASE SUBUNIT SECE"/>
    <property type="match status" value="1"/>
</dbReference>
<organism evidence="11 12">
    <name type="scientific">Fundidesulfovibrio magnetotacticus</name>
    <dbReference type="NCBI Taxonomy" id="2730080"/>
    <lineage>
        <taxon>Bacteria</taxon>
        <taxon>Pseudomonadati</taxon>
        <taxon>Thermodesulfobacteriota</taxon>
        <taxon>Desulfovibrionia</taxon>
        <taxon>Desulfovibrionales</taxon>
        <taxon>Desulfovibrionaceae</taxon>
        <taxon>Fundidesulfovibrio</taxon>
    </lineage>
</organism>
<sequence length="85" mass="9217">MAAKKAKTGDAAENETSAASSVTGKVEEFKEFLELSKVEIKKVTWPTKRETITTSVAVLVLVVVMTLFLGIVDLGLSKLIEYILS</sequence>
<dbReference type="Pfam" id="PF00584">
    <property type="entry name" value="SecE"/>
    <property type="match status" value="1"/>
</dbReference>
<reference evidence="11 12" key="1">
    <citation type="submission" date="2020-04" db="EMBL/GenBank/DDBJ databases">
        <authorList>
            <consortium name="Desulfovibrio sp. FSS-1 genome sequencing consortium"/>
            <person name="Shimoshige H."/>
            <person name="Kobayashi H."/>
            <person name="Maekawa T."/>
        </authorList>
    </citation>
    <scope>NUCLEOTIDE SEQUENCE [LARGE SCALE GENOMIC DNA]</scope>
    <source>
        <strain evidence="11 12">SIID29052-01</strain>
    </source>
</reference>
<accession>A0A6V8M1P3</accession>
<evidence type="ECO:0000256" key="10">
    <source>
        <dbReference type="SAM" id="MobiDB-lite"/>
    </source>
</evidence>
<dbReference type="HAMAP" id="MF_00422">
    <property type="entry name" value="SecE"/>
    <property type="match status" value="1"/>
</dbReference>
<feature type="compositionally biased region" description="Polar residues" evidence="10">
    <location>
        <begin position="14"/>
        <end position="23"/>
    </location>
</feature>
<dbReference type="Proteomes" id="UP000494245">
    <property type="component" value="Unassembled WGS sequence"/>
</dbReference>
<evidence type="ECO:0000256" key="7">
    <source>
        <dbReference type="ARBA" id="ARBA00023010"/>
    </source>
</evidence>
<dbReference type="NCBIfam" id="TIGR00964">
    <property type="entry name" value="secE_bact"/>
    <property type="match status" value="1"/>
</dbReference>
<keyword evidence="4 9" id="KW-0812">Transmembrane</keyword>
<evidence type="ECO:0000256" key="6">
    <source>
        <dbReference type="ARBA" id="ARBA00022989"/>
    </source>
</evidence>
<comment type="subunit">
    <text evidence="9">Component of the Sec protein translocase complex. Heterotrimer consisting of SecY, SecE and SecG subunits. The heterotrimers can form oligomers, although 1 heterotrimer is thought to be able to translocate proteins. Interacts with the ribosome. Interacts with SecDF, and other proteins may be involved. Interacts with SecA.</text>
</comment>
<evidence type="ECO:0000256" key="2">
    <source>
        <dbReference type="ARBA" id="ARBA00022448"/>
    </source>
</evidence>
<comment type="function">
    <text evidence="9">Essential subunit of the Sec protein translocation channel SecYEG. Clamps together the 2 halves of SecY. May contact the channel plug during translocation.</text>
</comment>
<keyword evidence="3 9" id="KW-1003">Cell membrane</keyword>
<dbReference type="InterPro" id="IPR001901">
    <property type="entry name" value="Translocase_SecE/Sec61-g"/>
</dbReference>
<feature type="transmembrane region" description="Helical" evidence="9">
    <location>
        <begin position="52"/>
        <end position="76"/>
    </location>
</feature>
<keyword evidence="2 9" id="KW-0813">Transport</keyword>
<dbReference type="GO" id="GO:0008320">
    <property type="term" value="F:protein transmembrane transporter activity"/>
    <property type="evidence" value="ECO:0007669"/>
    <property type="project" value="UniProtKB-UniRule"/>
</dbReference>
<evidence type="ECO:0000256" key="1">
    <source>
        <dbReference type="ARBA" id="ARBA00004370"/>
    </source>
</evidence>
<dbReference type="AlphaFoldDB" id="A0A6V8M1P3"/>
<comment type="subcellular location">
    <subcellularLocation>
        <location evidence="9">Cell membrane</location>
        <topology evidence="9">Single-pass membrane protein</topology>
    </subcellularLocation>
    <subcellularLocation>
        <location evidence="1">Membrane</location>
    </subcellularLocation>
</comment>